<gene>
    <name evidence="6" type="ORF">SAMN05421853_102396</name>
</gene>
<reference evidence="7" key="1">
    <citation type="submission" date="2016-10" db="EMBL/GenBank/DDBJ databases">
        <authorList>
            <person name="Varghese N."/>
            <person name="Submissions S."/>
        </authorList>
    </citation>
    <scope>NUCLEOTIDE SEQUENCE [LARGE SCALE GENOMIC DNA]</scope>
    <source>
        <strain evidence="7">JCM 10271</strain>
    </source>
</reference>
<evidence type="ECO:0000313" key="6">
    <source>
        <dbReference type="EMBL" id="SFQ19892.1"/>
    </source>
</evidence>
<evidence type="ECO:0000256" key="3">
    <source>
        <dbReference type="ARBA" id="ARBA00022970"/>
    </source>
</evidence>
<comment type="similarity">
    <text evidence="1">Belongs to the leucine-binding protein family.</text>
</comment>
<name>A0A1I5WJ94_9RHOB</name>
<evidence type="ECO:0000256" key="4">
    <source>
        <dbReference type="SAM" id="SignalP"/>
    </source>
</evidence>
<keyword evidence="3" id="KW-0029">Amino-acid transport</keyword>
<feature type="chain" id="PRO_5017261044" evidence="4">
    <location>
        <begin position="26"/>
        <end position="392"/>
    </location>
</feature>
<dbReference type="InterPro" id="IPR028082">
    <property type="entry name" value="Peripla_BP_I"/>
</dbReference>
<dbReference type="AlphaFoldDB" id="A0A1I5WJ94"/>
<dbReference type="GO" id="GO:0006865">
    <property type="term" value="P:amino acid transport"/>
    <property type="evidence" value="ECO:0007669"/>
    <property type="project" value="UniProtKB-KW"/>
</dbReference>
<dbReference type="CDD" id="cd06339">
    <property type="entry name" value="PBP1_YraM_LppC_lipoprotein-like"/>
    <property type="match status" value="1"/>
</dbReference>
<organism evidence="6 7">
    <name type="scientific">Roseivivax halotolerans</name>
    <dbReference type="NCBI Taxonomy" id="93684"/>
    <lineage>
        <taxon>Bacteria</taxon>
        <taxon>Pseudomonadati</taxon>
        <taxon>Pseudomonadota</taxon>
        <taxon>Alphaproteobacteria</taxon>
        <taxon>Rhodobacterales</taxon>
        <taxon>Roseobacteraceae</taxon>
        <taxon>Roseivivax</taxon>
    </lineage>
</organism>
<dbReference type="PANTHER" id="PTHR30483">
    <property type="entry name" value="LEUCINE-SPECIFIC-BINDING PROTEIN"/>
    <property type="match status" value="1"/>
</dbReference>
<dbReference type="Proteomes" id="UP000243106">
    <property type="component" value="Unassembled WGS sequence"/>
</dbReference>
<dbReference type="InterPro" id="IPR051010">
    <property type="entry name" value="BCAA_transport"/>
</dbReference>
<proteinExistence type="inferred from homology"/>
<accession>A0A1I5WJ94</accession>
<keyword evidence="2 4" id="KW-0732">Signal</keyword>
<dbReference type="Gene3D" id="3.40.50.2300">
    <property type="match status" value="2"/>
</dbReference>
<protein>
    <submittedName>
        <fullName evidence="6">ABC-type branched-chain amino acid transport system, substrate-binding protein</fullName>
    </submittedName>
</protein>
<sequence>MFALFTAARKALRKTALVAGLTALAACDATSIGSLTPGAGGGRIDASEPVPVALLLPRSDANAGSIPRDLENAARLAIQSLDGVSVDLRVYDTAGQPATASAVAQQAVDEGAVVILGPLYGEAANAAAIAVADEGVNVLSFSNNPTIAGGNLFILGQTFQNTASRLVSYGARQGQTDIAVLFQDNIAGQIGRNAVQSAASANGARVVASEGYQLNTESLTSAIGRISPLVDAGEADTLMLTDSWEGGLSVVLQLAPEQGISPASTQYMGLTRWDSRPDGFQLPGIEGAWFTLPNRSALSAFEGRYAAAYGGSPHPLAPLAFDGINAIGSLVSRGSGIDRAALTQGAGFQGATGVFRFLANGTNERGLAIATVQNQQVTIIDPAPRSFGGAGF</sequence>
<evidence type="ECO:0000259" key="5">
    <source>
        <dbReference type="Pfam" id="PF13458"/>
    </source>
</evidence>
<dbReference type="EMBL" id="FOXV01000002">
    <property type="protein sequence ID" value="SFQ19892.1"/>
    <property type="molecule type" value="Genomic_DNA"/>
</dbReference>
<dbReference type="RefSeq" id="WP_093009651.1">
    <property type="nucleotide sequence ID" value="NZ_FOXV01000002.1"/>
</dbReference>
<keyword evidence="7" id="KW-1185">Reference proteome</keyword>
<dbReference type="SUPFAM" id="SSF53822">
    <property type="entry name" value="Periplasmic binding protein-like I"/>
    <property type="match status" value="1"/>
</dbReference>
<dbReference type="PANTHER" id="PTHR30483:SF6">
    <property type="entry name" value="PERIPLASMIC BINDING PROTEIN OF ABC TRANSPORTER FOR NATURAL AMINO ACIDS"/>
    <property type="match status" value="1"/>
</dbReference>
<evidence type="ECO:0000256" key="1">
    <source>
        <dbReference type="ARBA" id="ARBA00010062"/>
    </source>
</evidence>
<keyword evidence="3" id="KW-0813">Transport</keyword>
<evidence type="ECO:0000313" key="7">
    <source>
        <dbReference type="Proteomes" id="UP000243106"/>
    </source>
</evidence>
<dbReference type="InterPro" id="IPR028081">
    <property type="entry name" value="Leu-bd"/>
</dbReference>
<dbReference type="STRING" id="93684.SAMN05421853_102396"/>
<dbReference type="Pfam" id="PF13458">
    <property type="entry name" value="Peripla_BP_6"/>
    <property type="match status" value="1"/>
</dbReference>
<evidence type="ECO:0000256" key="2">
    <source>
        <dbReference type="ARBA" id="ARBA00022729"/>
    </source>
</evidence>
<feature type="signal peptide" evidence="4">
    <location>
        <begin position="1"/>
        <end position="25"/>
    </location>
</feature>
<feature type="domain" description="Leucine-binding protein" evidence="5">
    <location>
        <begin position="49"/>
        <end position="374"/>
    </location>
</feature>